<dbReference type="InterPro" id="IPR013087">
    <property type="entry name" value="Znf_C2H2_type"/>
</dbReference>
<evidence type="ECO:0000256" key="6">
    <source>
        <dbReference type="ARBA" id="ARBA00023015"/>
    </source>
</evidence>
<feature type="region of interest" description="Disordered" evidence="9">
    <location>
        <begin position="395"/>
        <end position="475"/>
    </location>
</feature>
<evidence type="ECO:0000256" key="5">
    <source>
        <dbReference type="ARBA" id="ARBA00022853"/>
    </source>
</evidence>
<dbReference type="PANTHER" id="PTHR22597:SF0">
    <property type="entry name" value="POLYCOMB PROTEIN SUZ12"/>
    <property type="match status" value="1"/>
</dbReference>
<name>A0A433QHT9_9FUNG</name>
<dbReference type="AlphaFoldDB" id="A0A433QHT9"/>
<dbReference type="PROSITE" id="PS50157">
    <property type="entry name" value="ZINC_FINGER_C2H2_2"/>
    <property type="match status" value="1"/>
</dbReference>
<organism evidence="11 12">
    <name type="scientific">Jimgerdemannia flammicorona</name>
    <dbReference type="NCBI Taxonomy" id="994334"/>
    <lineage>
        <taxon>Eukaryota</taxon>
        <taxon>Fungi</taxon>
        <taxon>Fungi incertae sedis</taxon>
        <taxon>Mucoromycota</taxon>
        <taxon>Mucoromycotina</taxon>
        <taxon>Endogonomycetes</taxon>
        <taxon>Endogonales</taxon>
        <taxon>Endogonaceae</taxon>
        <taxon>Jimgerdemannia</taxon>
    </lineage>
</organism>
<dbReference type="GO" id="GO:0006325">
    <property type="term" value="P:chromatin organization"/>
    <property type="evidence" value="ECO:0007669"/>
    <property type="project" value="UniProtKB-KW"/>
</dbReference>
<dbReference type="PROSITE" id="PS00028">
    <property type="entry name" value="ZINC_FINGER_C2H2_1"/>
    <property type="match status" value="1"/>
</dbReference>
<dbReference type="Pfam" id="PF23320">
    <property type="entry name" value="Zn_SUZ12"/>
    <property type="match status" value="1"/>
</dbReference>
<keyword evidence="3 8" id="KW-0863">Zinc-finger</keyword>
<evidence type="ECO:0000256" key="7">
    <source>
        <dbReference type="ARBA" id="ARBA00023163"/>
    </source>
</evidence>
<dbReference type="GO" id="GO:0031490">
    <property type="term" value="F:chromatin DNA binding"/>
    <property type="evidence" value="ECO:0007669"/>
    <property type="project" value="TreeGrafter"/>
</dbReference>
<dbReference type="GO" id="GO:0016586">
    <property type="term" value="C:RSC-type complex"/>
    <property type="evidence" value="ECO:0007669"/>
    <property type="project" value="TreeGrafter"/>
</dbReference>
<protein>
    <recommendedName>
        <fullName evidence="10">C2H2-type domain-containing protein</fullName>
    </recommendedName>
</protein>
<evidence type="ECO:0000256" key="1">
    <source>
        <dbReference type="ARBA" id="ARBA00007416"/>
    </source>
</evidence>
<dbReference type="GO" id="GO:0008270">
    <property type="term" value="F:zinc ion binding"/>
    <property type="evidence" value="ECO:0007669"/>
    <property type="project" value="UniProtKB-KW"/>
</dbReference>
<evidence type="ECO:0000313" key="12">
    <source>
        <dbReference type="Proteomes" id="UP000274822"/>
    </source>
</evidence>
<feature type="compositionally biased region" description="Basic and acidic residues" evidence="9">
    <location>
        <begin position="408"/>
        <end position="420"/>
    </location>
</feature>
<dbReference type="Pfam" id="PF09733">
    <property type="entry name" value="VEFS-Box"/>
    <property type="match status" value="1"/>
</dbReference>
<comment type="similarity">
    <text evidence="1">Belongs to the VEFS (VRN2-EMF2-FIS2-SU(Z)12) family.</text>
</comment>
<keyword evidence="5" id="KW-0156">Chromatin regulator</keyword>
<sequence>MPPVAKPLPKTYSVHDNFAGKAPFLVTLSTRTNIIKPGNSLFLPILKPRVPTTGLWRIRERRRGVTLKLKVDALDWDRELFKMENDDNNHLFCEVALIQKLEPESDDDGSIPTGAGLQNGSNGSRNVAFFNRQRCNLNPSTGELSFPHKRPFDTDVAGEDHFCDTVRELTVIFHIYPSKGSSWRVGLLSGPVKAQYDERVRDMRGFWGSLDLLEEDGRFKKEGDYEVELRVDGEDEEQERDRRGTDYELEEWTLRVSIAWESRVREAVRQVWNVRGEGSEGTKIGPDGMSTVVYHFRHGDDMQTGTRRGFACPWCGRNYLDADALTMHFRHTHTAFNFRRRKKSDTPANEYHFDVSLNPTDSETDCLISTPKKINHTLTNPKGLIPANFFYKRGTRKAATRPSPSPPPERELQVQPERKPRPLPRLPVQPPQSAQSAQSESPEGRKTPHLQLSQVAAKASKRERDDASDSEDEMTDHWLRRKKDHLIDIRPDLTAKQKVFYKFWDRFVDAQGNIVIPMHQWSNVAVSFTRFRLPELRRLGLRAELRDHLCEMATGRMIDKMSILQCLDLFDDRGPAGSTVGEADVVKSGGPVGRPVAEAGV</sequence>
<keyword evidence="12" id="KW-1185">Reference proteome</keyword>
<evidence type="ECO:0000256" key="2">
    <source>
        <dbReference type="ARBA" id="ARBA00022723"/>
    </source>
</evidence>
<gene>
    <name evidence="11" type="ORF">BC938DRAFT_480702</name>
</gene>
<proteinExistence type="inferred from homology"/>
<dbReference type="PANTHER" id="PTHR22597">
    <property type="entry name" value="POLYCOMB GROUP PROTEIN"/>
    <property type="match status" value="1"/>
</dbReference>
<dbReference type="InterPro" id="IPR019135">
    <property type="entry name" value="Polycomb_protein_VEFS-Box"/>
</dbReference>
<evidence type="ECO:0000259" key="10">
    <source>
        <dbReference type="PROSITE" id="PS50157"/>
    </source>
</evidence>
<evidence type="ECO:0000256" key="8">
    <source>
        <dbReference type="PROSITE-ProRule" id="PRU00042"/>
    </source>
</evidence>
<feature type="domain" description="C2H2-type" evidence="10">
    <location>
        <begin position="310"/>
        <end position="334"/>
    </location>
</feature>
<feature type="compositionally biased region" description="Low complexity" evidence="9">
    <location>
        <begin position="431"/>
        <end position="441"/>
    </location>
</feature>
<evidence type="ECO:0000256" key="4">
    <source>
        <dbReference type="ARBA" id="ARBA00022833"/>
    </source>
</evidence>
<keyword evidence="4" id="KW-0862">Zinc</keyword>
<keyword evidence="7" id="KW-0804">Transcription</keyword>
<comment type="caution">
    <text evidence="11">The sequence shown here is derived from an EMBL/GenBank/DDBJ whole genome shotgun (WGS) entry which is preliminary data.</text>
</comment>
<evidence type="ECO:0000313" key="11">
    <source>
        <dbReference type="EMBL" id="RUS29408.1"/>
    </source>
</evidence>
<dbReference type="Proteomes" id="UP000274822">
    <property type="component" value="Unassembled WGS sequence"/>
</dbReference>
<keyword evidence="2" id="KW-0479">Metal-binding</keyword>
<accession>A0A433QHT9</accession>
<evidence type="ECO:0000256" key="3">
    <source>
        <dbReference type="ARBA" id="ARBA00022771"/>
    </source>
</evidence>
<dbReference type="EMBL" id="RBNJ01005202">
    <property type="protein sequence ID" value="RUS29408.1"/>
    <property type="molecule type" value="Genomic_DNA"/>
</dbReference>
<dbReference type="InterPro" id="IPR057540">
    <property type="entry name" value="Znf_SUZ12"/>
</dbReference>
<evidence type="ECO:0000256" key="9">
    <source>
        <dbReference type="SAM" id="MobiDB-lite"/>
    </source>
</evidence>
<reference evidence="11 12" key="1">
    <citation type="journal article" date="2018" name="New Phytol.">
        <title>Phylogenomics of Endogonaceae and evolution of mycorrhizas within Mucoromycota.</title>
        <authorList>
            <person name="Chang Y."/>
            <person name="Desiro A."/>
            <person name="Na H."/>
            <person name="Sandor L."/>
            <person name="Lipzen A."/>
            <person name="Clum A."/>
            <person name="Barry K."/>
            <person name="Grigoriev I.V."/>
            <person name="Martin F.M."/>
            <person name="Stajich J.E."/>
            <person name="Smith M.E."/>
            <person name="Bonito G."/>
            <person name="Spatafora J.W."/>
        </authorList>
    </citation>
    <scope>NUCLEOTIDE SEQUENCE [LARGE SCALE GENOMIC DNA]</scope>
    <source>
        <strain evidence="11 12">AD002</strain>
    </source>
</reference>
<keyword evidence="6" id="KW-0805">Transcription regulation</keyword>